<sequence>MDTLSAALARCLLAISLALAQTETRDSTITPTSPPGLNFTQTTALLRLSDATVGASVTPNVNENTTPFPSTTWDRETIDNSTVHPTASQSTTVLTPLAESSSPTTATPGAHTPIFTELTIPVSQTTAGYTITPDTTLVTTANSSHTANTTSALVDRTTHGFGLNISEQNITIVFSVALGVFAVALVIVMSHRCKQKVQYLHQPFTNYDDPDAFVADDDTLIISGGLYDGHPIYDNVPTVSDDQSQFRLQFLH</sequence>
<dbReference type="EMBL" id="CP026248">
    <property type="protein sequence ID" value="AWP02465.1"/>
    <property type="molecule type" value="Genomic_DNA"/>
</dbReference>
<keyword evidence="2" id="KW-0812">Transmembrane</keyword>
<reference evidence="4 5" key="1">
    <citation type="submission" date="2017-12" db="EMBL/GenBank/DDBJ databases">
        <title>Integrating genomic resources of turbot (Scophthalmus maximus) in depth evaluation of genetic and physical mapping variation across individuals.</title>
        <authorList>
            <person name="Martinez P."/>
        </authorList>
    </citation>
    <scope>NUCLEOTIDE SEQUENCE [LARGE SCALE GENOMIC DNA]</scope>
</reference>
<keyword evidence="5" id="KW-1185">Reference proteome</keyword>
<feature type="compositionally biased region" description="Polar residues" evidence="1">
    <location>
        <begin position="56"/>
        <end position="72"/>
    </location>
</feature>
<feature type="chain" id="PRO_5016058114" evidence="3">
    <location>
        <begin position="21"/>
        <end position="252"/>
    </location>
</feature>
<keyword evidence="3" id="KW-0732">Signal</keyword>
<feature type="transmembrane region" description="Helical" evidence="2">
    <location>
        <begin position="170"/>
        <end position="189"/>
    </location>
</feature>
<feature type="compositionally biased region" description="Polar residues" evidence="1">
    <location>
        <begin position="79"/>
        <end position="107"/>
    </location>
</feature>
<dbReference type="AlphaFoldDB" id="A0A2U9BEP9"/>
<evidence type="ECO:0000256" key="3">
    <source>
        <dbReference type="SAM" id="SignalP"/>
    </source>
</evidence>
<feature type="signal peptide" evidence="3">
    <location>
        <begin position="1"/>
        <end position="20"/>
    </location>
</feature>
<evidence type="ECO:0000313" key="4">
    <source>
        <dbReference type="EMBL" id="AWP02465.1"/>
    </source>
</evidence>
<feature type="region of interest" description="Disordered" evidence="1">
    <location>
        <begin position="56"/>
        <end position="112"/>
    </location>
</feature>
<keyword evidence="2" id="KW-0472">Membrane</keyword>
<proteinExistence type="predicted"/>
<keyword evidence="2" id="KW-1133">Transmembrane helix</keyword>
<accession>A0A2U9BEP9</accession>
<name>A0A2U9BEP9_SCOMX</name>
<evidence type="ECO:0000256" key="2">
    <source>
        <dbReference type="SAM" id="Phobius"/>
    </source>
</evidence>
<evidence type="ECO:0000313" key="5">
    <source>
        <dbReference type="Proteomes" id="UP000246464"/>
    </source>
</evidence>
<dbReference type="Proteomes" id="UP000246464">
    <property type="component" value="Chromosome 6"/>
</dbReference>
<evidence type="ECO:0000256" key="1">
    <source>
        <dbReference type="SAM" id="MobiDB-lite"/>
    </source>
</evidence>
<organism evidence="4 5">
    <name type="scientific">Scophthalmus maximus</name>
    <name type="common">Turbot</name>
    <name type="synonym">Psetta maxima</name>
    <dbReference type="NCBI Taxonomy" id="52904"/>
    <lineage>
        <taxon>Eukaryota</taxon>
        <taxon>Metazoa</taxon>
        <taxon>Chordata</taxon>
        <taxon>Craniata</taxon>
        <taxon>Vertebrata</taxon>
        <taxon>Euteleostomi</taxon>
        <taxon>Actinopterygii</taxon>
        <taxon>Neopterygii</taxon>
        <taxon>Teleostei</taxon>
        <taxon>Neoteleostei</taxon>
        <taxon>Acanthomorphata</taxon>
        <taxon>Carangaria</taxon>
        <taxon>Pleuronectiformes</taxon>
        <taxon>Pleuronectoidei</taxon>
        <taxon>Scophthalmidae</taxon>
        <taxon>Scophthalmus</taxon>
    </lineage>
</organism>
<protein>
    <submittedName>
        <fullName evidence="4">Putative mucin-5B-like</fullName>
    </submittedName>
</protein>
<gene>
    <name evidence="4" type="ORF">SMAX5B_013615</name>
</gene>